<dbReference type="PANTHER" id="PTHR43903">
    <property type="entry name" value="NEUROLIGIN"/>
    <property type="match status" value="1"/>
</dbReference>
<dbReference type="InterPro" id="IPR029058">
    <property type="entry name" value="AB_hydrolase_fold"/>
</dbReference>
<dbReference type="RefSeq" id="XP_022654691.1">
    <property type="nucleotide sequence ID" value="XM_022798956.1"/>
</dbReference>
<dbReference type="OrthoDB" id="6846267at2759"/>
<dbReference type="Gene3D" id="3.40.50.1820">
    <property type="entry name" value="alpha/beta hydrolase"/>
    <property type="match status" value="1"/>
</dbReference>
<evidence type="ECO:0000313" key="6">
    <source>
        <dbReference type="EnsemblMetazoa" id="XP_022654691"/>
    </source>
</evidence>
<evidence type="ECO:0000256" key="1">
    <source>
        <dbReference type="ARBA" id="ARBA00005964"/>
    </source>
</evidence>
<dbReference type="AlphaFoldDB" id="A0A7M7JN93"/>
<evidence type="ECO:0000313" key="7">
    <source>
        <dbReference type="Proteomes" id="UP000594260"/>
    </source>
</evidence>
<evidence type="ECO:0000256" key="4">
    <source>
        <dbReference type="SAM" id="SignalP"/>
    </source>
</evidence>
<comment type="similarity">
    <text evidence="1">Belongs to the type-B carboxylesterase/lipase family.</text>
</comment>
<keyword evidence="2" id="KW-0325">Glycoprotein</keyword>
<name>A0A7M7JN93_VARDE</name>
<accession>A0A7M7JN93</accession>
<feature type="domain" description="Carboxylesterase type B" evidence="5">
    <location>
        <begin position="41"/>
        <end position="476"/>
    </location>
</feature>
<dbReference type="OMA" id="FQYYRPR"/>
<keyword evidence="4" id="KW-0732">Signal</keyword>
<keyword evidence="3" id="KW-0812">Transmembrane</keyword>
<dbReference type="KEGG" id="vde:111247698"/>
<sequence length="679" mass="75608">MAAQTSLVWMLIISLGLINDSFSQHKTIILNEVSYSSELKSAENNIGFYAFYGIPYARQPVGRFRFTRPAPIEELFSWNLSIDEIKKYYHTPRTMPKACAQIDPFTNMTDLTTSSEDCLRVDLYITNKTFGDGNAAMAILIEGFDFKQSVAHKIQPERSFLVEDSGIGILAVVHSRLGALGYLTTEDDEGPANLGLWDQHMALQFLKNSASTLKADANRIIVLGFGSGGISASIHIINGLNSFIKTAVISGGSALGPDANVHFAKKRAADFGYEVGCTSSSSRKFIECLRNLKVETLLEKGAHPRFIFGPVADKNHTDDNQKSYLSDWPEKLARTATFDNISAIVYGYAEDAGSFRYSSFSSGPYDSAFEPTVSSIMNTNATVEGTSSTLLRSQENILLNKRIEMYLAPYQEYVDTLKTVTTSVQLMYFRNYTDHQVSENQTSFADIMCSVLTDYLSFTPVVSLAHLHAEAKIRRWHSGNESSTGVSIYVRSNNPQLPSFRQNLQLFSGQSLRNQQSAIYMDDLLQLVGVEGTAKAQNKDQKIRRKWAVYLQSLSTSTRSPFFLTEYNPKLSTFAFITKISNDNFEEKSPYQESQRIFWSDYIPRLQDNLDAMSAKLHERRDAAVASARNTWGVTAGLVLASLMMVVLGVLFWKQKSKNSKSGTARVSLKPALPTDSSS</sequence>
<dbReference type="InterPro" id="IPR051093">
    <property type="entry name" value="Neuroligin/BSAL"/>
</dbReference>
<evidence type="ECO:0000259" key="5">
    <source>
        <dbReference type="Pfam" id="PF00135"/>
    </source>
</evidence>
<dbReference type="Pfam" id="PF00135">
    <property type="entry name" value="COesterase"/>
    <property type="match status" value="1"/>
</dbReference>
<dbReference type="InterPro" id="IPR002018">
    <property type="entry name" value="CarbesteraseB"/>
</dbReference>
<keyword evidence="3" id="KW-1133">Transmembrane helix</keyword>
<protein>
    <recommendedName>
        <fullName evidence="5">Carboxylesterase type B domain-containing protein</fullName>
    </recommendedName>
</protein>
<feature type="transmembrane region" description="Helical" evidence="3">
    <location>
        <begin position="632"/>
        <end position="653"/>
    </location>
</feature>
<evidence type="ECO:0000256" key="3">
    <source>
        <dbReference type="SAM" id="Phobius"/>
    </source>
</evidence>
<keyword evidence="3" id="KW-0472">Membrane</keyword>
<dbReference type="Proteomes" id="UP000594260">
    <property type="component" value="Unplaced"/>
</dbReference>
<feature type="chain" id="PRO_5029682931" description="Carboxylesterase type B domain-containing protein" evidence="4">
    <location>
        <begin position="24"/>
        <end position="679"/>
    </location>
</feature>
<keyword evidence="7" id="KW-1185">Reference proteome</keyword>
<dbReference type="SUPFAM" id="SSF53474">
    <property type="entry name" value="alpha/beta-Hydrolases"/>
    <property type="match status" value="1"/>
</dbReference>
<feature type="signal peptide" evidence="4">
    <location>
        <begin position="1"/>
        <end position="23"/>
    </location>
</feature>
<dbReference type="GeneID" id="111247698"/>
<dbReference type="InParanoid" id="A0A7M7JN93"/>
<evidence type="ECO:0000256" key="2">
    <source>
        <dbReference type="ARBA" id="ARBA00023180"/>
    </source>
</evidence>
<dbReference type="EnsemblMetazoa" id="XM_022798956">
    <property type="protein sequence ID" value="XP_022654691"/>
    <property type="gene ID" value="LOC111247698"/>
</dbReference>
<proteinExistence type="inferred from homology"/>
<organism evidence="6 7">
    <name type="scientific">Varroa destructor</name>
    <name type="common">Honeybee mite</name>
    <dbReference type="NCBI Taxonomy" id="109461"/>
    <lineage>
        <taxon>Eukaryota</taxon>
        <taxon>Metazoa</taxon>
        <taxon>Ecdysozoa</taxon>
        <taxon>Arthropoda</taxon>
        <taxon>Chelicerata</taxon>
        <taxon>Arachnida</taxon>
        <taxon>Acari</taxon>
        <taxon>Parasitiformes</taxon>
        <taxon>Mesostigmata</taxon>
        <taxon>Gamasina</taxon>
        <taxon>Dermanyssoidea</taxon>
        <taxon>Varroidae</taxon>
        <taxon>Varroa</taxon>
    </lineage>
</organism>
<reference evidence="6" key="1">
    <citation type="submission" date="2021-01" db="UniProtKB">
        <authorList>
            <consortium name="EnsemblMetazoa"/>
        </authorList>
    </citation>
    <scope>IDENTIFICATION</scope>
</reference>